<feature type="compositionally biased region" description="Polar residues" evidence="1">
    <location>
        <begin position="1"/>
        <end position="12"/>
    </location>
</feature>
<organism evidence="2 3">
    <name type="scientific">Paraglomus brasilianum</name>
    <dbReference type="NCBI Taxonomy" id="144538"/>
    <lineage>
        <taxon>Eukaryota</taxon>
        <taxon>Fungi</taxon>
        <taxon>Fungi incertae sedis</taxon>
        <taxon>Mucoromycota</taxon>
        <taxon>Glomeromycotina</taxon>
        <taxon>Glomeromycetes</taxon>
        <taxon>Paraglomerales</taxon>
        <taxon>Paraglomeraceae</taxon>
        <taxon>Paraglomus</taxon>
    </lineage>
</organism>
<protein>
    <submittedName>
        <fullName evidence="2">9655_t:CDS:1</fullName>
    </submittedName>
</protein>
<dbReference type="AlphaFoldDB" id="A0A9N9DS02"/>
<comment type="caution">
    <text evidence="2">The sequence shown here is derived from an EMBL/GenBank/DDBJ whole genome shotgun (WGS) entry which is preliminary data.</text>
</comment>
<evidence type="ECO:0000313" key="3">
    <source>
        <dbReference type="Proteomes" id="UP000789739"/>
    </source>
</evidence>
<gene>
    <name evidence="2" type="ORF">PBRASI_LOCUS10281</name>
</gene>
<reference evidence="2" key="1">
    <citation type="submission" date="2021-06" db="EMBL/GenBank/DDBJ databases">
        <authorList>
            <person name="Kallberg Y."/>
            <person name="Tangrot J."/>
            <person name="Rosling A."/>
        </authorList>
    </citation>
    <scope>NUCLEOTIDE SEQUENCE</scope>
    <source>
        <strain evidence="2">BR232B</strain>
    </source>
</reference>
<evidence type="ECO:0000256" key="1">
    <source>
        <dbReference type="SAM" id="MobiDB-lite"/>
    </source>
</evidence>
<dbReference type="EMBL" id="CAJVPI010002908">
    <property type="protein sequence ID" value="CAG8651283.1"/>
    <property type="molecule type" value="Genomic_DNA"/>
</dbReference>
<accession>A0A9N9DS02</accession>
<proteinExistence type="predicted"/>
<feature type="region of interest" description="Disordered" evidence="1">
    <location>
        <begin position="1"/>
        <end position="32"/>
    </location>
</feature>
<evidence type="ECO:0000313" key="2">
    <source>
        <dbReference type="EMBL" id="CAG8651283.1"/>
    </source>
</evidence>
<sequence length="483" mass="55016">MATQDPQPNRAPQNQRGRRYNARNANRARQDIRPDVPPVQLDAKFLGFTAPVRGNAKVELNHGFTEIVANDFRGTIKVYQESKGFFDRNAQPLDLEYLTRGLAGGLCLSTASKLIQATPASELPQIATFQSFKEFQLSVPRSFLTIIDLIGKIDYRDWVIRIKDNPGSIKRFILKAIRYFKANDDFNEEFVLLTDDEQAKFDNLDNIPLNKFDEIFFDDKGSVEKIHSLAETLLEKKMANSFTVKVGENQVYFGYPPLPTMHTKQAIIEWLGELDGQVHPHAENIGRVGVLLLVDLDWLEHPDTELQRLDTTFRDSVVGELTPIQLLNASGLHHYTEFLSKQRFIEFGRSCYTYYASTITQRLKSIFHLVNQGISSLGSPAQLGFTPEDSTADKTDPGIPDYHGLPRIELDRNLNHFLSYVMLDIDIADKVTKSAMVKLVKHVAVESDPDYYYECHLTNALTSIRRAYFSHDGLVFSQQRMYN</sequence>
<dbReference type="Proteomes" id="UP000789739">
    <property type="component" value="Unassembled WGS sequence"/>
</dbReference>
<keyword evidence="3" id="KW-1185">Reference proteome</keyword>
<name>A0A9N9DS02_9GLOM</name>